<reference evidence="4 5" key="1">
    <citation type="journal article" date="2023" name="Hortic Res">
        <title>The complete reference genome for grapevine (Vitis vinifera L.) genetics and breeding.</title>
        <authorList>
            <person name="Shi X."/>
            <person name="Cao S."/>
            <person name="Wang X."/>
            <person name="Huang S."/>
            <person name="Wang Y."/>
            <person name="Liu Z."/>
            <person name="Liu W."/>
            <person name="Leng X."/>
            <person name="Peng Y."/>
            <person name="Wang N."/>
            <person name="Wang Y."/>
            <person name="Ma Z."/>
            <person name="Xu X."/>
            <person name="Zhang F."/>
            <person name="Xue H."/>
            <person name="Zhong H."/>
            <person name="Wang Y."/>
            <person name="Zhang K."/>
            <person name="Velt A."/>
            <person name="Avia K."/>
            <person name="Holtgrawe D."/>
            <person name="Grimplet J."/>
            <person name="Matus J.T."/>
            <person name="Ware D."/>
            <person name="Wu X."/>
            <person name="Wang H."/>
            <person name="Liu C."/>
            <person name="Fang Y."/>
            <person name="Rustenholz C."/>
            <person name="Cheng Z."/>
            <person name="Xiao H."/>
            <person name="Zhou Y."/>
        </authorList>
    </citation>
    <scope>NUCLEOTIDE SEQUENCE [LARGE SCALE GENOMIC DNA]</scope>
    <source>
        <strain evidence="5">cv. Pinot noir / PN40024</strain>
        <tissue evidence="4">Leaf</tissue>
    </source>
</reference>
<dbReference type="CDD" id="cd23340">
    <property type="entry name" value="beta-trefoil_FSCN_ACP-like"/>
    <property type="match status" value="3"/>
</dbReference>
<dbReference type="Proteomes" id="UP001227230">
    <property type="component" value="Chromosome 1"/>
</dbReference>
<evidence type="ECO:0000313" key="4">
    <source>
        <dbReference type="EMBL" id="WJZ80997.1"/>
    </source>
</evidence>
<feature type="region of interest" description="Disordered" evidence="1">
    <location>
        <begin position="600"/>
        <end position="649"/>
    </location>
</feature>
<gene>
    <name evidence="4" type="ORF">VitviT2T_000860</name>
</gene>
<feature type="domain" description="DUF569" evidence="2">
    <location>
        <begin position="250"/>
        <end position="389"/>
    </location>
</feature>
<evidence type="ECO:0000259" key="2">
    <source>
        <dbReference type="Pfam" id="PF04601"/>
    </source>
</evidence>
<organism evidence="4 5">
    <name type="scientific">Vitis vinifera</name>
    <name type="common">Grape</name>
    <dbReference type="NCBI Taxonomy" id="29760"/>
    <lineage>
        <taxon>Eukaryota</taxon>
        <taxon>Viridiplantae</taxon>
        <taxon>Streptophyta</taxon>
        <taxon>Embryophyta</taxon>
        <taxon>Tracheophyta</taxon>
        <taxon>Spermatophyta</taxon>
        <taxon>Magnoliopsida</taxon>
        <taxon>eudicotyledons</taxon>
        <taxon>Gunneridae</taxon>
        <taxon>Pentapetalae</taxon>
        <taxon>rosids</taxon>
        <taxon>Vitales</taxon>
        <taxon>Vitaceae</taxon>
        <taxon>Viteae</taxon>
        <taxon>Vitis</taxon>
    </lineage>
</organism>
<keyword evidence="5" id="KW-1185">Reference proteome</keyword>
<dbReference type="Pfam" id="PF22932">
    <property type="entry name" value="Ubiq_DUF_assoc"/>
    <property type="match status" value="1"/>
</dbReference>
<dbReference type="InterPro" id="IPR054726">
    <property type="entry name" value="Ubiq_DUF569-assoc"/>
</dbReference>
<dbReference type="PANTHER" id="PTHR31205:SF69">
    <property type="entry name" value="ACTIN CROSS-LINKING PROTEIN (DUF569)"/>
    <property type="match status" value="1"/>
</dbReference>
<feature type="domain" description="DUF569" evidence="2">
    <location>
        <begin position="1"/>
        <end position="140"/>
    </location>
</feature>
<dbReference type="InterPro" id="IPR008999">
    <property type="entry name" value="Actin-crosslinking"/>
</dbReference>
<evidence type="ECO:0000259" key="3">
    <source>
        <dbReference type="Pfam" id="PF22932"/>
    </source>
</evidence>
<evidence type="ECO:0000256" key="1">
    <source>
        <dbReference type="SAM" id="MobiDB-lite"/>
    </source>
</evidence>
<feature type="domain" description="DUF569" evidence="2">
    <location>
        <begin position="445"/>
        <end position="586"/>
    </location>
</feature>
<dbReference type="SUPFAM" id="SSF50405">
    <property type="entry name" value="Actin-crosslinking proteins"/>
    <property type="match status" value="3"/>
</dbReference>
<feature type="domain" description="DUF569" evidence="3">
    <location>
        <begin position="650"/>
        <end position="727"/>
    </location>
</feature>
<feature type="compositionally biased region" description="Low complexity" evidence="1">
    <location>
        <begin position="608"/>
        <end position="633"/>
    </location>
</feature>
<sequence length="745" mass="83613">MEVFSIAKAVRLRSHLDSYLVADDDQETVRQSRNGSSRIARWLVEATGHVIRLKSCHGRYLTASHDPFLLGVAGKRVTQTVPGTVSNSLIEWQPTWDGFQVKLRARSGQYLRANGGTPPWRNSITHDHPSGIMTRDWVLWDVEAVEVPECESVVDYLSAISGFPPISDDRSTMAWPISILASLYSSKRVEFRCFLFPSSINSLNSIFRRQRIPSLGRIRLGDFLPVFVQLSLSSLLRNQFKKLLVCIDHMELFRTAKAVTLRSHLDKYLVADDDKETVRQSRNGLSRRAKWLVEGSGHVIRLKSCHGRYLTASDTAYLLGMTGKKVTQTVPGNTSDALIEWEPIRDGFQVKFKTRGGKFLRANGGTPPWRNSVTHDYPNSSATRNWILWDVEPVEVPEVDPVADYLSSLSSFSSISDDLFGSEPPSPMSITATEPFGLSSKRIAMELFHNAKAVRLRSHHDKYLLADDDEESVIQDRSGSSKTARWTVELVKDADNIIRLRSCFNKYLTASNQPFLLGMTGRKVLQTRPGRLDSSVEWEPVKEGNRIKLRTRYGNFLRANGGLPPWRNSVTHDVPHRTATQDWILWVVDIVEIQIQSPNAKPPLQSLSHTDSFASASDSSSPSSVSLHPASFSRQESNDSLENSPPKTEGRTIYYHVADDNGNVDDSAGGHYFTLKENGVFELTRRLEEETGLEDIIVCSRSNLNGKLYPLRLQLPPNNATMHVIVIQASSKGEYLLLLSFAMFA</sequence>
<evidence type="ECO:0008006" key="6">
    <source>
        <dbReference type="Google" id="ProtNLM"/>
    </source>
</evidence>
<evidence type="ECO:0000313" key="5">
    <source>
        <dbReference type="Proteomes" id="UP001227230"/>
    </source>
</evidence>
<protein>
    <recommendedName>
        <fullName evidence="6">DUF569 domain-containing protein</fullName>
    </recommendedName>
</protein>
<dbReference type="Gene3D" id="2.80.10.50">
    <property type="match status" value="3"/>
</dbReference>
<dbReference type="EMBL" id="CP126648">
    <property type="protein sequence ID" value="WJZ80997.1"/>
    <property type="molecule type" value="Genomic_DNA"/>
</dbReference>
<dbReference type="PANTHER" id="PTHR31205">
    <property type="entry name" value="ACTIN CROSS-LINKING PROTEIN (DUF569)"/>
    <property type="match status" value="1"/>
</dbReference>
<dbReference type="Pfam" id="PF04601">
    <property type="entry name" value="DUF569"/>
    <property type="match status" value="3"/>
</dbReference>
<accession>A0ABY9BDQ4</accession>
<proteinExistence type="predicted"/>
<feature type="compositionally biased region" description="Polar residues" evidence="1">
    <location>
        <begin position="634"/>
        <end position="646"/>
    </location>
</feature>
<name>A0ABY9BDQ4_VITVI</name>
<dbReference type="InterPro" id="IPR007679">
    <property type="entry name" value="DUF569"/>
</dbReference>